<gene>
    <name evidence="3" type="ORF">DL764_005776</name>
</gene>
<dbReference type="STRING" id="155417.A0A4Q4T9P3"/>
<evidence type="ECO:0000313" key="3">
    <source>
        <dbReference type="EMBL" id="RYP02532.1"/>
    </source>
</evidence>
<feature type="compositionally biased region" description="Acidic residues" evidence="2">
    <location>
        <begin position="119"/>
        <end position="133"/>
    </location>
</feature>
<evidence type="ECO:0000256" key="2">
    <source>
        <dbReference type="SAM" id="MobiDB-lite"/>
    </source>
</evidence>
<feature type="compositionally biased region" description="Basic residues" evidence="2">
    <location>
        <begin position="18"/>
        <end position="28"/>
    </location>
</feature>
<dbReference type="PANTHER" id="PTHR13245:SF14">
    <property type="entry name" value="RRP15-LIKE PROTEIN"/>
    <property type="match status" value="1"/>
</dbReference>
<dbReference type="GO" id="GO:0030687">
    <property type="term" value="C:preribosome, large subunit precursor"/>
    <property type="evidence" value="ECO:0007669"/>
    <property type="project" value="TreeGrafter"/>
</dbReference>
<name>A0A4Q4T9P3_9PEZI</name>
<feature type="compositionally biased region" description="Basic and acidic residues" evidence="2">
    <location>
        <begin position="206"/>
        <end position="216"/>
    </location>
</feature>
<dbReference type="Pfam" id="PF07890">
    <property type="entry name" value="Rrp15p"/>
    <property type="match status" value="1"/>
</dbReference>
<reference evidence="3 4" key="1">
    <citation type="submission" date="2018-06" db="EMBL/GenBank/DDBJ databases">
        <title>Complete Genomes of Monosporascus.</title>
        <authorList>
            <person name="Robinson A.J."/>
            <person name="Natvig D.O."/>
        </authorList>
    </citation>
    <scope>NUCLEOTIDE SEQUENCE [LARGE SCALE GENOMIC DNA]</scope>
    <source>
        <strain evidence="3 4">CBS 110550</strain>
    </source>
</reference>
<keyword evidence="4" id="KW-1185">Reference proteome</keyword>
<protein>
    <recommendedName>
        <fullName evidence="5">Ribosomal RNA-processing protein 15</fullName>
    </recommendedName>
</protein>
<dbReference type="GO" id="GO:0000470">
    <property type="term" value="P:maturation of LSU-rRNA"/>
    <property type="evidence" value="ECO:0007669"/>
    <property type="project" value="TreeGrafter"/>
</dbReference>
<feature type="compositionally biased region" description="Gly residues" evidence="2">
    <location>
        <begin position="219"/>
        <end position="234"/>
    </location>
</feature>
<feature type="compositionally biased region" description="Basic residues" evidence="2">
    <location>
        <begin position="1"/>
        <end position="10"/>
    </location>
</feature>
<dbReference type="InterPro" id="IPR012459">
    <property type="entry name" value="Rrp15"/>
</dbReference>
<evidence type="ECO:0008006" key="5">
    <source>
        <dbReference type="Google" id="ProtNLM"/>
    </source>
</evidence>
<dbReference type="Proteomes" id="UP000293360">
    <property type="component" value="Unassembled WGS sequence"/>
</dbReference>
<dbReference type="PANTHER" id="PTHR13245">
    <property type="entry name" value="RRP15-LIKE PROTEIN"/>
    <property type="match status" value="1"/>
</dbReference>
<comment type="similarity">
    <text evidence="1">Belongs to the RRP15 family.</text>
</comment>
<feature type="region of interest" description="Disordered" evidence="2">
    <location>
        <begin position="1"/>
        <end position="154"/>
    </location>
</feature>
<dbReference type="EMBL" id="QJNU01000314">
    <property type="protein sequence ID" value="RYP02532.1"/>
    <property type="molecule type" value="Genomic_DNA"/>
</dbReference>
<feature type="region of interest" description="Disordered" evidence="2">
    <location>
        <begin position="162"/>
        <end position="181"/>
    </location>
</feature>
<proteinExistence type="inferred from homology"/>
<sequence>MAGPHSKKRNHQDSGSKPKSRRPNKKQKKQVEYHSDSDEEGSNPDFKPVSLLDSDDEDLDNIAVDDVPSASESDSGSDPRMDREAATALIRSKKRKTLAKDASSGTSDSDAESGHGSGEEDYEDEDEDGDSDADTTGTSAARNKSKRNDPSAFATSISKILSTKLSSGRRADPVLARSADAHQAAREAVDSALETKARKQLREQKRLASEKGRVRDVLTGGGWGTEQGGKGGSVGDVQAAERRLRKVAHRGVVVLFRAVREAQERAAQMEREARKEGVFGVKSREEKVSEMSRQGFLDLIASGGGKLKKGGLEEA</sequence>
<dbReference type="AlphaFoldDB" id="A0A4Q4T9P3"/>
<accession>A0A4Q4T9P3</accession>
<dbReference type="OrthoDB" id="20949at2759"/>
<comment type="caution">
    <text evidence="3">The sequence shown here is derived from an EMBL/GenBank/DDBJ whole genome shotgun (WGS) entry which is preliminary data.</text>
</comment>
<dbReference type="GO" id="GO:0000460">
    <property type="term" value="P:maturation of 5.8S rRNA"/>
    <property type="evidence" value="ECO:0007669"/>
    <property type="project" value="TreeGrafter"/>
</dbReference>
<evidence type="ECO:0000313" key="4">
    <source>
        <dbReference type="Proteomes" id="UP000293360"/>
    </source>
</evidence>
<feature type="region of interest" description="Disordered" evidence="2">
    <location>
        <begin position="206"/>
        <end position="236"/>
    </location>
</feature>
<organism evidence="3 4">
    <name type="scientific">Monosporascus ibericus</name>
    <dbReference type="NCBI Taxonomy" id="155417"/>
    <lineage>
        <taxon>Eukaryota</taxon>
        <taxon>Fungi</taxon>
        <taxon>Dikarya</taxon>
        <taxon>Ascomycota</taxon>
        <taxon>Pezizomycotina</taxon>
        <taxon>Sordariomycetes</taxon>
        <taxon>Xylariomycetidae</taxon>
        <taxon>Xylariales</taxon>
        <taxon>Xylariales incertae sedis</taxon>
        <taxon>Monosporascus</taxon>
    </lineage>
</organism>
<evidence type="ECO:0000256" key="1">
    <source>
        <dbReference type="ARBA" id="ARBA00007462"/>
    </source>
</evidence>